<evidence type="ECO:0000259" key="11">
    <source>
        <dbReference type="Pfam" id="PF00697"/>
    </source>
</evidence>
<feature type="domain" description="N-(5'phosphoribosyl) anthranilate isomerase (PRAI)" evidence="11">
    <location>
        <begin position="49"/>
        <end position="251"/>
    </location>
</feature>
<keyword evidence="13" id="KW-1185">Reference proteome</keyword>
<dbReference type="HAMAP" id="MF_00135">
    <property type="entry name" value="PRAI"/>
    <property type="match status" value="1"/>
</dbReference>
<dbReference type="GO" id="GO:0004640">
    <property type="term" value="F:phosphoribosylanthranilate isomerase activity"/>
    <property type="evidence" value="ECO:0007669"/>
    <property type="project" value="UniProtKB-UniRule"/>
</dbReference>
<keyword evidence="7 10" id="KW-0822">Tryptophan biosynthesis</keyword>
<dbReference type="Proteomes" id="UP000001930">
    <property type="component" value="Chromosome II"/>
</dbReference>
<dbReference type="SUPFAM" id="SSF51366">
    <property type="entry name" value="Ribulose-phoshate binding barrel"/>
    <property type="match status" value="1"/>
</dbReference>
<proteinExistence type="inferred from homology"/>
<evidence type="ECO:0000256" key="10">
    <source>
        <dbReference type="HAMAP-Rule" id="MF_00135"/>
    </source>
</evidence>
<dbReference type="InterPro" id="IPR013785">
    <property type="entry name" value="Aldolase_TIM"/>
</dbReference>
<evidence type="ECO:0000256" key="2">
    <source>
        <dbReference type="ARBA" id="ARBA00004664"/>
    </source>
</evidence>
<dbReference type="Pfam" id="PF00697">
    <property type="entry name" value="PRAI"/>
    <property type="match status" value="1"/>
</dbReference>
<comment type="similarity">
    <text evidence="3 10">Belongs to the TrpF family.</text>
</comment>
<gene>
    <name evidence="10" type="primary">trpF</name>
    <name evidence="12" type="ordered locus">BTH_II0678</name>
</gene>
<dbReference type="KEGG" id="bte:BTH_II0678"/>
<comment type="catalytic activity">
    <reaction evidence="1 10">
        <text>N-(5-phospho-beta-D-ribosyl)anthranilate = 1-(2-carboxyphenylamino)-1-deoxy-D-ribulose 5-phosphate</text>
        <dbReference type="Rhea" id="RHEA:21540"/>
        <dbReference type="ChEBI" id="CHEBI:18277"/>
        <dbReference type="ChEBI" id="CHEBI:58613"/>
        <dbReference type="EC" id="5.3.1.24"/>
    </reaction>
</comment>
<dbReference type="UniPathway" id="UPA00035">
    <property type="reaction ID" value="UER00042"/>
</dbReference>
<sequence length="259" mass="27024">MEQRMGRSGRTTMMTDTTNAIDAATNDALAAGARGATDGGAPPSRTRIKLCGLSKAGDVDWAAELGADAIGLVFYPKSPRAVTVEHAAALAARVPPFVSVVGLFVNPTEDEVARVANEVPLALLQFHGDETPEQCASLAAAARLPWLRALRVGVATQPADLVESALHYSAARGLLFDTLVEHYGGSGKVFDWSLIPAELARRAVLSGGLNAQNVGDAIRQVRPFAVDVSSGIEAPGAKGVKDRARMAAFVRAVREADAG</sequence>
<dbReference type="EC" id="5.3.1.24" evidence="4 10"/>
<evidence type="ECO:0000313" key="12">
    <source>
        <dbReference type="EMBL" id="ABC35671.1"/>
    </source>
</evidence>
<dbReference type="NCBIfam" id="NF002298">
    <property type="entry name" value="PRK01222.1-4"/>
    <property type="match status" value="1"/>
</dbReference>
<keyword evidence="6 10" id="KW-0028">Amino-acid biosynthesis</keyword>
<evidence type="ECO:0000256" key="3">
    <source>
        <dbReference type="ARBA" id="ARBA00007571"/>
    </source>
</evidence>
<evidence type="ECO:0000256" key="8">
    <source>
        <dbReference type="ARBA" id="ARBA00023141"/>
    </source>
</evidence>
<dbReference type="GO" id="GO:0000162">
    <property type="term" value="P:L-tryptophan biosynthetic process"/>
    <property type="evidence" value="ECO:0007669"/>
    <property type="project" value="UniProtKB-UniRule"/>
</dbReference>
<organism evidence="12 13">
    <name type="scientific">Burkholderia thailandensis (strain ATCC 700388 / DSM 13276 / CCUG 48851 / CIP 106301 / E264)</name>
    <dbReference type="NCBI Taxonomy" id="271848"/>
    <lineage>
        <taxon>Bacteria</taxon>
        <taxon>Pseudomonadati</taxon>
        <taxon>Pseudomonadota</taxon>
        <taxon>Betaproteobacteria</taxon>
        <taxon>Burkholderiales</taxon>
        <taxon>Burkholderiaceae</taxon>
        <taxon>Burkholderia</taxon>
        <taxon>pseudomallei group</taxon>
    </lineage>
</organism>
<dbReference type="NCBIfam" id="NF002299">
    <property type="entry name" value="PRK01222.1-6"/>
    <property type="match status" value="1"/>
</dbReference>
<dbReference type="InterPro" id="IPR001240">
    <property type="entry name" value="PRAI_dom"/>
</dbReference>
<evidence type="ECO:0000256" key="6">
    <source>
        <dbReference type="ARBA" id="ARBA00022605"/>
    </source>
</evidence>
<evidence type="ECO:0000256" key="4">
    <source>
        <dbReference type="ARBA" id="ARBA00012572"/>
    </source>
</evidence>
<dbReference type="Gene3D" id="3.20.20.70">
    <property type="entry name" value="Aldolase class I"/>
    <property type="match status" value="1"/>
</dbReference>
<dbReference type="CDD" id="cd00405">
    <property type="entry name" value="PRAI"/>
    <property type="match status" value="1"/>
</dbReference>
<dbReference type="PANTHER" id="PTHR42894">
    <property type="entry name" value="N-(5'-PHOSPHORIBOSYL)ANTHRANILATE ISOMERASE"/>
    <property type="match status" value="1"/>
</dbReference>
<protein>
    <recommendedName>
        <fullName evidence="5 10">N-(5'-phosphoribosyl)anthranilate isomerase</fullName>
        <shortName evidence="10">PRAI</shortName>
        <ecNumber evidence="4 10">5.3.1.24</ecNumber>
    </recommendedName>
</protein>
<evidence type="ECO:0000256" key="5">
    <source>
        <dbReference type="ARBA" id="ARBA00022272"/>
    </source>
</evidence>
<comment type="pathway">
    <text evidence="2 10">Amino-acid biosynthesis; L-tryptophan biosynthesis; L-tryptophan from chorismate: step 3/5.</text>
</comment>
<accession>Q2T7H2</accession>
<reference evidence="12 13" key="1">
    <citation type="journal article" date="2005" name="BMC Genomics">
        <title>Bacterial genome adaptation to niches: divergence of the potential virulence genes in three Burkholderia species of different survival strategies.</title>
        <authorList>
            <person name="Kim H.S."/>
            <person name="Schell M.A."/>
            <person name="Yu Y."/>
            <person name="Ulrich R.L."/>
            <person name="Sarria S.H."/>
            <person name="Nierman W.C."/>
            <person name="DeShazer D."/>
        </authorList>
    </citation>
    <scope>NUCLEOTIDE SEQUENCE [LARGE SCALE GENOMIC DNA]</scope>
    <source>
        <strain evidence="13">ATCC 700388 / DSM 13276 / CCUG 48851 / CIP 106301 / E264</strain>
    </source>
</reference>
<name>Q2T7H2_BURTA</name>
<evidence type="ECO:0000256" key="1">
    <source>
        <dbReference type="ARBA" id="ARBA00001164"/>
    </source>
</evidence>
<dbReference type="PANTHER" id="PTHR42894:SF1">
    <property type="entry name" value="N-(5'-PHOSPHORIBOSYL)ANTHRANILATE ISOMERASE"/>
    <property type="match status" value="1"/>
</dbReference>
<evidence type="ECO:0000256" key="9">
    <source>
        <dbReference type="ARBA" id="ARBA00023235"/>
    </source>
</evidence>
<keyword evidence="9 10" id="KW-0413">Isomerase</keyword>
<dbReference type="InterPro" id="IPR044643">
    <property type="entry name" value="TrpF_fam"/>
</dbReference>
<evidence type="ECO:0000256" key="7">
    <source>
        <dbReference type="ARBA" id="ARBA00022822"/>
    </source>
</evidence>
<keyword evidence="8 10" id="KW-0057">Aromatic amino acid biosynthesis</keyword>
<dbReference type="EMBL" id="CP000085">
    <property type="protein sequence ID" value="ABC35671.1"/>
    <property type="molecule type" value="Genomic_DNA"/>
</dbReference>
<dbReference type="HOGENOM" id="CLU_076364_2_0_4"/>
<evidence type="ECO:0000313" key="13">
    <source>
        <dbReference type="Proteomes" id="UP000001930"/>
    </source>
</evidence>
<dbReference type="FunFam" id="3.20.20.70:FF:000075">
    <property type="entry name" value="Tryptophan biosynthesis protein TRP1"/>
    <property type="match status" value="1"/>
</dbReference>
<dbReference type="AlphaFoldDB" id="Q2T7H2"/>
<dbReference type="InterPro" id="IPR011060">
    <property type="entry name" value="RibuloseP-bd_barrel"/>
</dbReference>